<dbReference type="Proteomes" id="UP000736672">
    <property type="component" value="Unassembled WGS sequence"/>
</dbReference>
<sequence length="97" mass="10755">MLVFGRIAMYVCTVPTHAATYLDAVAWTRETLCGAGHAGSGALSRLKMDGWALLSLGAECEMCWLRLSPRFETQRLLYFTRGEHHSSKCSVVWTSGE</sequence>
<proteinExistence type="predicted"/>
<keyword evidence="2" id="KW-1185">Reference proteome</keyword>
<evidence type="ECO:0000313" key="2">
    <source>
        <dbReference type="Proteomes" id="UP000736672"/>
    </source>
</evidence>
<dbReference type="AlphaFoldDB" id="A0A9P9L4H8"/>
<protein>
    <submittedName>
        <fullName evidence="1">Uncharacterized protein</fullName>
    </submittedName>
</protein>
<gene>
    <name evidence="1" type="ORF">B0J15DRAFT_136635</name>
</gene>
<name>A0A9P9L4H8_FUSSL</name>
<accession>A0A9P9L4H8</accession>
<organism evidence="1 2">
    <name type="scientific">Fusarium solani</name>
    <name type="common">Filamentous fungus</name>
    <dbReference type="NCBI Taxonomy" id="169388"/>
    <lineage>
        <taxon>Eukaryota</taxon>
        <taxon>Fungi</taxon>
        <taxon>Dikarya</taxon>
        <taxon>Ascomycota</taxon>
        <taxon>Pezizomycotina</taxon>
        <taxon>Sordariomycetes</taxon>
        <taxon>Hypocreomycetidae</taxon>
        <taxon>Hypocreales</taxon>
        <taxon>Nectriaceae</taxon>
        <taxon>Fusarium</taxon>
        <taxon>Fusarium solani species complex</taxon>
    </lineage>
</organism>
<evidence type="ECO:0000313" key="1">
    <source>
        <dbReference type="EMBL" id="KAH7274635.1"/>
    </source>
</evidence>
<comment type="caution">
    <text evidence="1">The sequence shown here is derived from an EMBL/GenBank/DDBJ whole genome shotgun (WGS) entry which is preliminary data.</text>
</comment>
<reference evidence="1" key="1">
    <citation type="journal article" date="2021" name="Nat. Commun.">
        <title>Genetic determinants of endophytism in the Arabidopsis root mycobiome.</title>
        <authorList>
            <person name="Mesny F."/>
            <person name="Miyauchi S."/>
            <person name="Thiergart T."/>
            <person name="Pickel B."/>
            <person name="Atanasova L."/>
            <person name="Karlsson M."/>
            <person name="Huettel B."/>
            <person name="Barry K.W."/>
            <person name="Haridas S."/>
            <person name="Chen C."/>
            <person name="Bauer D."/>
            <person name="Andreopoulos W."/>
            <person name="Pangilinan J."/>
            <person name="LaButti K."/>
            <person name="Riley R."/>
            <person name="Lipzen A."/>
            <person name="Clum A."/>
            <person name="Drula E."/>
            <person name="Henrissat B."/>
            <person name="Kohler A."/>
            <person name="Grigoriev I.V."/>
            <person name="Martin F.M."/>
            <person name="Hacquard S."/>
        </authorList>
    </citation>
    <scope>NUCLEOTIDE SEQUENCE</scope>
    <source>
        <strain evidence="1">FSSC 5 MPI-SDFR-AT-0091</strain>
    </source>
</reference>
<dbReference type="EMBL" id="JAGTJS010000002">
    <property type="protein sequence ID" value="KAH7274635.1"/>
    <property type="molecule type" value="Genomic_DNA"/>
</dbReference>